<dbReference type="RefSeq" id="WP_184166952.1">
    <property type="nucleotide sequence ID" value="NZ_JACHLD010000008.1"/>
</dbReference>
<dbReference type="Proteomes" id="UP000561681">
    <property type="component" value="Unassembled WGS sequence"/>
</dbReference>
<sequence>MKTNLFLILFFLTLFSRSQTVKSVDSLNIEICKALVQNKNLNNEIRVNTITNSYIIPYMKKFGDSITRQKAFELIFFRLQKNCNEFVALFPQSKEADGWAIQYEKPVEKTTKEQCNQLTKNSKYHYFENDGNKVEVTLSNNTWTEKFSDNTTSKLHFKQKGNCEFELEFIESDNISRKNMSIKGDKYLYKIYDEDAECYRVYLKNKETYYTFKLLKQ</sequence>
<comment type="caution">
    <text evidence="1">The sequence shown here is derived from an EMBL/GenBank/DDBJ whole genome shotgun (WGS) entry which is preliminary data.</text>
</comment>
<dbReference type="EMBL" id="JACHLD010000008">
    <property type="protein sequence ID" value="MBB4804207.1"/>
    <property type="molecule type" value="Genomic_DNA"/>
</dbReference>
<reference evidence="1 2" key="1">
    <citation type="submission" date="2020-08" db="EMBL/GenBank/DDBJ databases">
        <title>Functional genomics of gut bacteria from endangered species of beetles.</title>
        <authorList>
            <person name="Carlos-Shanley C."/>
        </authorList>
    </citation>
    <scope>NUCLEOTIDE SEQUENCE [LARGE SCALE GENOMIC DNA]</scope>
    <source>
        <strain evidence="1 2">S00142</strain>
    </source>
</reference>
<name>A0A7W7J1S8_9FLAO</name>
<accession>A0A7W7J1S8</accession>
<evidence type="ECO:0000313" key="2">
    <source>
        <dbReference type="Proteomes" id="UP000561681"/>
    </source>
</evidence>
<protein>
    <submittedName>
        <fullName evidence="1">Uncharacterized protein</fullName>
    </submittedName>
</protein>
<proteinExistence type="predicted"/>
<organism evidence="1 2">
    <name type="scientific">Flavobacterium nitrogenifigens</name>
    <dbReference type="NCBI Taxonomy" id="1617283"/>
    <lineage>
        <taxon>Bacteria</taxon>
        <taxon>Pseudomonadati</taxon>
        <taxon>Bacteroidota</taxon>
        <taxon>Flavobacteriia</taxon>
        <taxon>Flavobacteriales</taxon>
        <taxon>Flavobacteriaceae</taxon>
        <taxon>Flavobacterium</taxon>
    </lineage>
</organism>
<dbReference type="AlphaFoldDB" id="A0A7W7J1S8"/>
<gene>
    <name evidence="1" type="ORF">HNP37_004293</name>
</gene>
<keyword evidence="2" id="KW-1185">Reference proteome</keyword>
<evidence type="ECO:0000313" key="1">
    <source>
        <dbReference type="EMBL" id="MBB4804207.1"/>
    </source>
</evidence>